<dbReference type="OMA" id="EMECEHE"/>
<reference evidence="6" key="2">
    <citation type="submission" date="2012-12" db="EMBL/GenBank/DDBJ databases">
        <authorList>
            <person name="Gao Y.W."/>
            <person name="Fan S.T."/>
            <person name="Sun H.T."/>
            <person name="Wang Z."/>
            <person name="Gao X.L."/>
            <person name="Li Y.G."/>
            <person name="Wang T.C."/>
            <person name="Zhang K."/>
            <person name="Xu W.W."/>
            <person name="Yu Z.J."/>
            <person name="Xia X.Z."/>
        </authorList>
    </citation>
    <scope>NUCLEOTIDE SEQUENCE</scope>
    <source>
        <strain evidence="6">FR3</strain>
    </source>
</reference>
<proteinExistence type="predicted"/>
<evidence type="ECO:0000256" key="1">
    <source>
        <dbReference type="ARBA" id="ARBA00022723"/>
    </source>
</evidence>
<dbReference type="SMART" id="SM00184">
    <property type="entry name" value="RING"/>
    <property type="match status" value="3"/>
</dbReference>
<keyword evidence="1" id="KW-0479">Metal-binding</keyword>
<dbReference type="InterPro" id="IPR017907">
    <property type="entry name" value="Znf_RING_CS"/>
</dbReference>
<evidence type="ECO:0000256" key="2">
    <source>
        <dbReference type="ARBA" id="ARBA00022771"/>
    </source>
</evidence>
<accession>A0A0J9YA18</accession>
<dbReference type="PROSITE" id="PS00518">
    <property type="entry name" value="ZF_RING_1"/>
    <property type="match status" value="2"/>
</dbReference>
<dbReference type="EMBL" id="LN856554">
    <property type="protein sequence ID" value="CDQ05488.1"/>
    <property type="molecule type" value="Genomic_DNA"/>
</dbReference>
<feature type="domain" description="RING-type" evidence="5">
    <location>
        <begin position="15"/>
        <end position="51"/>
    </location>
</feature>
<dbReference type="PROSITE" id="PS50089">
    <property type="entry name" value="ZF_RING_2"/>
    <property type="match status" value="1"/>
</dbReference>
<name>A0A0J9YA18_BRUMA</name>
<evidence type="ECO:0000313" key="6">
    <source>
        <dbReference type="EMBL" id="CDQ05488.1"/>
    </source>
</evidence>
<dbReference type="SUPFAM" id="SSF57850">
    <property type="entry name" value="RING/U-box"/>
    <property type="match status" value="1"/>
</dbReference>
<sequence length="407" mass="46124">MSNEAVDTKPVMLRCPICERWQMVNEMRQLLPCLHLFCSTCLNKKKTDKICLMLHCFSNICTGTLTLNNCDNDMCPRKLSFYDSNPIGNCKHELCNPCFEELSKIQPAVCPVSDCNEPLSDSDTTELCDGCKKILLDVKYIVTKCCNARYCLQCAVKKSFLSLNPEESYANVTCPEGKCLEKDSRNSKNNRPSLQIAQCMGQDGCEGQALNGFPSSNECDHEICIDCLDKMLTECEITSSPPVCPNALCHQPYAIDSVIALKAFFPQRTKYFNHFALENQTYFLIKDESISKSEISPNFTVSSRRMEVKCELQGPDESNQTTVIFDRKGNVADFIREIRRALKILPLDKVYGYYIRRDYNKNDEKCNDREELVMDAKSIDRSISELNLTTDSVVIVDTSGIVQMKTL</sequence>
<dbReference type="AlphaFoldDB" id="A0A0J9YA18"/>
<dbReference type="GO" id="GO:0008270">
    <property type="term" value="F:zinc ion binding"/>
    <property type="evidence" value="ECO:0007669"/>
    <property type="project" value="UniProtKB-KW"/>
</dbReference>
<keyword evidence="3" id="KW-0862">Zinc</keyword>
<protein>
    <submittedName>
        <fullName evidence="6">Bm8692</fullName>
    </submittedName>
</protein>
<evidence type="ECO:0000256" key="4">
    <source>
        <dbReference type="PROSITE-ProRule" id="PRU00175"/>
    </source>
</evidence>
<reference evidence="6" key="1">
    <citation type="journal article" date="2007" name="Science">
        <title>Draft genome of the filarial nematode parasite Brugia malayi.</title>
        <authorList>
            <person name="Ghedin E."/>
            <person name="Wang S."/>
            <person name="Spiro D."/>
            <person name="Caler E."/>
            <person name="Zhao Q."/>
            <person name="Crabtree J."/>
            <person name="Allen J.E."/>
            <person name="Delcher A.L."/>
            <person name="Guiliano D.B."/>
            <person name="Miranda-Saavedra D."/>
            <person name="Angiuoli S.V."/>
            <person name="Creasy T."/>
            <person name="Amedeo P."/>
            <person name="Haas B."/>
            <person name="El-Sayed N.M."/>
            <person name="Wortman J.R."/>
            <person name="Feldblyum T."/>
            <person name="Tallon L."/>
            <person name="Schatz M."/>
            <person name="Shumway M."/>
            <person name="Koo H."/>
            <person name="Salzberg S.L."/>
            <person name="Schobel S."/>
            <person name="Pertea M."/>
            <person name="Pop M."/>
            <person name="White O."/>
            <person name="Barton G.J."/>
            <person name="Carlow C.K."/>
            <person name="Crawford M.J."/>
            <person name="Daub J."/>
            <person name="Dimmic M.W."/>
            <person name="Estes C.F."/>
            <person name="Foster J.M."/>
            <person name="Ganatra M."/>
            <person name="Gregory W.F."/>
            <person name="Johnson N.M."/>
            <person name="Jin J."/>
            <person name="Komuniecki R."/>
            <person name="Korf I."/>
            <person name="Kumar S."/>
            <person name="Laney S."/>
            <person name="Li B.W."/>
            <person name="Li W."/>
            <person name="Lindblom T.H."/>
            <person name="Lustigman S."/>
            <person name="Ma D."/>
            <person name="Maina C.V."/>
            <person name="Martin D.M."/>
            <person name="McCarter J.P."/>
            <person name="McReynolds L."/>
            <person name="Mitreva M."/>
            <person name="Nutman T.B."/>
            <person name="Parkinson J."/>
            <person name="Peregrin-Alvarez J.M."/>
            <person name="Poole C."/>
            <person name="Ren Q."/>
            <person name="Saunders L."/>
            <person name="Sluder A.E."/>
            <person name="Smith K."/>
            <person name="Stanke M."/>
            <person name="Unnasch T.R."/>
            <person name="Ware J."/>
            <person name="Wei A.D."/>
            <person name="Weil G."/>
            <person name="Williams D.J."/>
            <person name="Zhang Y."/>
            <person name="Williams S.A."/>
            <person name="Fraser-Liggett C."/>
            <person name="Slatko B."/>
            <person name="Blaxter M.L."/>
            <person name="Scott A.L."/>
        </authorList>
    </citation>
    <scope>NUCLEOTIDE SEQUENCE</scope>
    <source>
        <strain evidence="6">FR3</strain>
    </source>
</reference>
<dbReference type="InterPro" id="IPR001841">
    <property type="entry name" value="Znf_RING"/>
</dbReference>
<keyword evidence="2 4" id="KW-0863">Zinc-finger</keyword>
<evidence type="ECO:0000256" key="3">
    <source>
        <dbReference type="ARBA" id="ARBA00022833"/>
    </source>
</evidence>
<gene>
    <name evidence="6" type="ORF">Bm8692</name>
    <name evidence="6" type="ORF">BM_Bm8692</name>
</gene>
<organism evidence="6">
    <name type="scientific">Brugia malayi</name>
    <name type="common">Filarial nematode worm</name>
    <dbReference type="NCBI Taxonomy" id="6279"/>
    <lineage>
        <taxon>Eukaryota</taxon>
        <taxon>Metazoa</taxon>
        <taxon>Ecdysozoa</taxon>
        <taxon>Nematoda</taxon>
        <taxon>Chromadorea</taxon>
        <taxon>Rhabditida</taxon>
        <taxon>Spirurina</taxon>
        <taxon>Spiruromorpha</taxon>
        <taxon>Filarioidea</taxon>
        <taxon>Onchocercidae</taxon>
        <taxon>Brugia</taxon>
    </lineage>
</organism>
<evidence type="ECO:0000259" key="5">
    <source>
        <dbReference type="PROSITE" id="PS50089"/>
    </source>
</evidence>